<evidence type="ECO:0000313" key="6">
    <source>
        <dbReference type="Proteomes" id="UP000620124"/>
    </source>
</evidence>
<dbReference type="AlphaFoldDB" id="A0A8H7CGH7"/>
<sequence length="558" mass="60035">MLLQQKIWAVIFGAILMASTTATPVVDLGYSQYQGSVNATTKIATFLGIRFAAAPLGDLRFRAPQAPENITGVQEATTQPNQCFQAGSGTSPTNPLEARAVDVATSEDCLFLSVSLAYTTQVTQKAFRLAHSPVIVWIHGGGYLSGAASMYRGSDLIAQSNRGIVVVTIQYRLGVFGFLPGAEVKQNGALNAGLRGNLAFVSCLYLLNLTRIVVDQDFALRWVNKHISKFGGDPSKVVIWGESAGAGSVLQHIVANNGQTKPQLFRGAITSSTFLPSQYHYNDRIPELVYNEVVAQTNCSSAADSLACLRKADVNALETANININAAAFFGTWTVVPVVDGEFITQRPTLSLAQGKVNGKALLSVTNTFEGTSLVDQSTAATANATQYALDLFPNFGAAQANKVGALYAGLGTPIFQTNAIQGESILICPTYFLLRAFAGRSFKGEFAILPGLHSQDVEYYFPSLLVDFPGIATRNFNSTAFIDAFAQSFTSFAISLDPNIKVNPYTITPKWNKWNLGETEMLFNKTDADVPVVHPVKTSDALLERCQFWLSVGDLTG</sequence>
<dbReference type="OrthoDB" id="408631at2759"/>
<evidence type="ECO:0000313" key="5">
    <source>
        <dbReference type="EMBL" id="KAF7335501.1"/>
    </source>
</evidence>
<dbReference type="EC" id="3.1.1.-" evidence="3"/>
<comment type="similarity">
    <text evidence="1 3">Belongs to the type-B carboxylesterase/lipase family.</text>
</comment>
<dbReference type="EMBL" id="JACAZI010000024">
    <property type="protein sequence ID" value="KAF7335501.1"/>
    <property type="molecule type" value="Genomic_DNA"/>
</dbReference>
<dbReference type="GO" id="GO:0016787">
    <property type="term" value="F:hydrolase activity"/>
    <property type="evidence" value="ECO:0007669"/>
    <property type="project" value="UniProtKB-KW"/>
</dbReference>
<name>A0A8H7CGH7_9AGAR</name>
<dbReference type="InterPro" id="IPR019826">
    <property type="entry name" value="Carboxylesterase_B_AS"/>
</dbReference>
<protein>
    <recommendedName>
        <fullName evidence="3">Carboxylic ester hydrolase</fullName>
        <ecNumber evidence="3">3.1.1.-</ecNumber>
    </recommendedName>
</protein>
<keyword evidence="3" id="KW-0732">Signal</keyword>
<dbReference type="InterPro" id="IPR050309">
    <property type="entry name" value="Type-B_Carboxylest/Lipase"/>
</dbReference>
<evidence type="ECO:0000259" key="4">
    <source>
        <dbReference type="Pfam" id="PF00135"/>
    </source>
</evidence>
<dbReference type="Pfam" id="PF00135">
    <property type="entry name" value="COesterase"/>
    <property type="match status" value="1"/>
</dbReference>
<evidence type="ECO:0000256" key="2">
    <source>
        <dbReference type="ARBA" id="ARBA00022801"/>
    </source>
</evidence>
<gene>
    <name evidence="5" type="ORF">MVEN_02203800</name>
</gene>
<feature type="signal peptide" evidence="3">
    <location>
        <begin position="1"/>
        <end position="22"/>
    </location>
</feature>
<dbReference type="InterPro" id="IPR029058">
    <property type="entry name" value="AB_hydrolase_fold"/>
</dbReference>
<dbReference type="Proteomes" id="UP000620124">
    <property type="component" value="Unassembled WGS sequence"/>
</dbReference>
<reference evidence="5" key="1">
    <citation type="submission" date="2020-05" db="EMBL/GenBank/DDBJ databases">
        <title>Mycena genomes resolve the evolution of fungal bioluminescence.</title>
        <authorList>
            <person name="Tsai I.J."/>
        </authorList>
    </citation>
    <scope>NUCLEOTIDE SEQUENCE</scope>
    <source>
        <strain evidence="5">CCC161011</strain>
    </source>
</reference>
<dbReference type="Gene3D" id="3.40.50.1820">
    <property type="entry name" value="alpha/beta hydrolase"/>
    <property type="match status" value="1"/>
</dbReference>
<evidence type="ECO:0000256" key="1">
    <source>
        <dbReference type="ARBA" id="ARBA00005964"/>
    </source>
</evidence>
<proteinExistence type="inferred from homology"/>
<dbReference type="InterPro" id="IPR002018">
    <property type="entry name" value="CarbesteraseB"/>
</dbReference>
<keyword evidence="2 3" id="KW-0378">Hydrolase</keyword>
<dbReference type="SUPFAM" id="SSF53474">
    <property type="entry name" value="alpha/beta-Hydrolases"/>
    <property type="match status" value="1"/>
</dbReference>
<accession>A0A8H7CGH7</accession>
<dbReference type="PROSITE" id="PS00122">
    <property type="entry name" value="CARBOXYLESTERASE_B_1"/>
    <property type="match status" value="1"/>
</dbReference>
<feature type="chain" id="PRO_5034421023" description="Carboxylic ester hydrolase" evidence="3">
    <location>
        <begin position="23"/>
        <end position="558"/>
    </location>
</feature>
<evidence type="ECO:0000256" key="3">
    <source>
        <dbReference type="RuleBase" id="RU361235"/>
    </source>
</evidence>
<keyword evidence="6" id="KW-1185">Reference proteome</keyword>
<dbReference type="PANTHER" id="PTHR11559">
    <property type="entry name" value="CARBOXYLESTERASE"/>
    <property type="match status" value="1"/>
</dbReference>
<organism evidence="5 6">
    <name type="scientific">Mycena venus</name>
    <dbReference type="NCBI Taxonomy" id="2733690"/>
    <lineage>
        <taxon>Eukaryota</taxon>
        <taxon>Fungi</taxon>
        <taxon>Dikarya</taxon>
        <taxon>Basidiomycota</taxon>
        <taxon>Agaricomycotina</taxon>
        <taxon>Agaricomycetes</taxon>
        <taxon>Agaricomycetidae</taxon>
        <taxon>Agaricales</taxon>
        <taxon>Marasmiineae</taxon>
        <taxon>Mycenaceae</taxon>
        <taxon>Mycena</taxon>
    </lineage>
</organism>
<feature type="domain" description="Carboxylesterase type B" evidence="4">
    <location>
        <begin position="23"/>
        <end position="383"/>
    </location>
</feature>
<comment type="caution">
    <text evidence="5">The sequence shown here is derived from an EMBL/GenBank/DDBJ whole genome shotgun (WGS) entry which is preliminary data.</text>
</comment>